<dbReference type="UniPathway" id="UPA00031">
    <property type="reaction ID" value="UER00011"/>
</dbReference>
<dbReference type="GO" id="GO:0004424">
    <property type="term" value="F:imidazoleglycerol-phosphate dehydratase activity"/>
    <property type="evidence" value="ECO:0007669"/>
    <property type="project" value="UniProtKB-UniRule"/>
</dbReference>
<reference evidence="8 9" key="1">
    <citation type="submission" date="2019-11" db="EMBL/GenBank/DDBJ databases">
        <authorList>
            <person name="Zhang X.Y."/>
        </authorList>
    </citation>
    <scope>NUCLEOTIDE SEQUENCE [LARGE SCALE GENOMIC DNA]</scope>
    <source>
        <strain evidence="8 9">C176</strain>
    </source>
</reference>
<dbReference type="Proteomes" id="UP000433788">
    <property type="component" value="Unassembled WGS sequence"/>
</dbReference>
<dbReference type="GO" id="GO:0005737">
    <property type="term" value="C:cytoplasm"/>
    <property type="evidence" value="ECO:0007669"/>
    <property type="project" value="UniProtKB-SubCell"/>
</dbReference>
<evidence type="ECO:0000256" key="3">
    <source>
        <dbReference type="ARBA" id="ARBA00022605"/>
    </source>
</evidence>
<comment type="catalytic activity">
    <reaction evidence="6 7">
        <text>D-erythro-1-(imidazol-4-yl)glycerol 3-phosphate = 3-(imidazol-4-yl)-2-oxopropyl phosphate + H2O</text>
        <dbReference type="Rhea" id="RHEA:11040"/>
        <dbReference type="ChEBI" id="CHEBI:15377"/>
        <dbReference type="ChEBI" id="CHEBI:57766"/>
        <dbReference type="ChEBI" id="CHEBI:58278"/>
        <dbReference type="EC" id="4.2.1.19"/>
    </reaction>
</comment>
<comment type="pathway">
    <text evidence="1 6 7">Amino-acid biosynthesis; L-histidine biosynthesis; L-histidine from 5-phospho-alpha-D-ribose 1-diphosphate: step 6/9.</text>
</comment>
<dbReference type="InterPro" id="IPR020565">
    <property type="entry name" value="ImidazoleglycerP_deHydtase_CS"/>
</dbReference>
<evidence type="ECO:0000313" key="9">
    <source>
        <dbReference type="Proteomes" id="UP000433788"/>
    </source>
</evidence>
<keyword evidence="9" id="KW-1185">Reference proteome</keyword>
<comment type="subcellular location">
    <subcellularLocation>
        <location evidence="6 7">Cytoplasm</location>
    </subcellularLocation>
</comment>
<dbReference type="NCBIfam" id="NF002111">
    <property type="entry name" value="PRK00951.2-1"/>
    <property type="match status" value="1"/>
</dbReference>
<dbReference type="GO" id="GO:0000105">
    <property type="term" value="P:L-histidine biosynthetic process"/>
    <property type="evidence" value="ECO:0007669"/>
    <property type="project" value="UniProtKB-UniRule"/>
</dbReference>
<comment type="caution">
    <text evidence="8">The sequence shown here is derived from an EMBL/GenBank/DDBJ whole genome shotgun (WGS) entry which is preliminary data.</text>
</comment>
<dbReference type="CDD" id="cd07914">
    <property type="entry name" value="IGPD"/>
    <property type="match status" value="1"/>
</dbReference>
<evidence type="ECO:0000313" key="8">
    <source>
        <dbReference type="EMBL" id="MRH78326.1"/>
    </source>
</evidence>
<accession>A0A6N7QPI2</accession>
<dbReference type="NCBIfam" id="NF002109">
    <property type="entry name" value="PRK00951.1-5"/>
    <property type="match status" value="1"/>
</dbReference>
<dbReference type="Pfam" id="PF00475">
    <property type="entry name" value="IGPD"/>
    <property type="match status" value="1"/>
</dbReference>
<dbReference type="NCBIfam" id="NF002114">
    <property type="entry name" value="PRK00951.2-4"/>
    <property type="match status" value="1"/>
</dbReference>
<dbReference type="AlphaFoldDB" id="A0A6N7QPI2"/>
<dbReference type="RefSeq" id="WP_153719377.1">
    <property type="nucleotide sequence ID" value="NZ_WJPP01000003.1"/>
</dbReference>
<dbReference type="NCBIfam" id="NF002106">
    <property type="entry name" value="PRK00951.1-1"/>
    <property type="match status" value="1"/>
</dbReference>
<protein>
    <recommendedName>
        <fullName evidence="2 6">Imidazoleglycerol-phosphate dehydratase</fullName>
        <shortName evidence="6">IGPD</shortName>
        <ecNumber evidence="6 7">4.2.1.19</ecNumber>
    </recommendedName>
</protein>
<evidence type="ECO:0000256" key="5">
    <source>
        <dbReference type="ARBA" id="ARBA00023239"/>
    </source>
</evidence>
<proteinExistence type="inferred from homology"/>
<dbReference type="FunFam" id="3.30.230.40:FF:000001">
    <property type="entry name" value="Imidazoleglycerol-phosphate dehydratase HisB"/>
    <property type="match status" value="1"/>
</dbReference>
<keyword evidence="4 6" id="KW-0368">Histidine biosynthesis</keyword>
<name>A0A6N7QPI2_9GAMM</name>
<dbReference type="PROSITE" id="PS00954">
    <property type="entry name" value="IGP_DEHYDRATASE_1"/>
    <property type="match status" value="1"/>
</dbReference>
<organism evidence="8 9">
    <name type="scientific">Spiribacter salilacus</name>
    <dbReference type="NCBI Taxonomy" id="2664894"/>
    <lineage>
        <taxon>Bacteria</taxon>
        <taxon>Pseudomonadati</taxon>
        <taxon>Pseudomonadota</taxon>
        <taxon>Gammaproteobacteria</taxon>
        <taxon>Chromatiales</taxon>
        <taxon>Ectothiorhodospiraceae</taxon>
        <taxon>Spiribacter</taxon>
    </lineage>
</organism>
<dbReference type="PANTHER" id="PTHR23133">
    <property type="entry name" value="IMIDAZOLEGLYCEROL-PHOSPHATE DEHYDRATASE HIS7"/>
    <property type="match status" value="1"/>
</dbReference>
<dbReference type="InterPro" id="IPR020568">
    <property type="entry name" value="Ribosomal_Su5_D2-typ_SF"/>
</dbReference>
<dbReference type="PROSITE" id="PS00955">
    <property type="entry name" value="IGP_DEHYDRATASE_2"/>
    <property type="match status" value="1"/>
</dbReference>
<evidence type="ECO:0000256" key="7">
    <source>
        <dbReference type="RuleBase" id="RU000599"/>
    </source>
</evidence>
<dbReference type="SUPFAM" id="SSF54211">
    <property type="entry name" value="Ribosomal protein S5 domain 2-like"/>
    <property type="match status" value="2"/>
</dbReference>
<evidence type="ECO:0000256" key="2">
    <source>
        <dbReference type="ARBA" id="ARBA00016664"/>
    </source>
</evidence>
<dbReference type="FunFam" id="3.30.230.40:FF:000003">
    <property type="entry name" value="Imidazoleglycerol-phosphate dehydratase HisB"/>
    <property type="match status" value="1"/>
</dbReference>
<gene>
    <name evidence="6 8" type="primary">hisB</name>
    <name evidence="8" type="ORF">GH984_06365</name>
</gene>
<dbReference type="Gene3D" id="3.30.230.40">
    <property type="entry name" value="Imidazole glycerol phosphate dehydratase, domain 1"/>
    <property type="match status" value="2"/>
</dbReference>
<keyword evidence="3 6" id="KW-0028">Amino-acid biosynthesis</keyword>
<evidence type="ECO:0000256" key="4">
    <source>
        <dbReference type="ARBA" id="ARBA00023102"/>
    </source>
</evidence>
<evidence type="ECO:0000256" key="1">
    <source>
        <dbReference type="ARBA" id="ARBA00005047"/>
    </source>
</evidence>
<dbReference type="EC" id="4.2.1.19" evidence="6 7"/>
<dbReference type="InterPro" id="IPR000807">
    <property type="entry name" value="ImidazoleglycerolP_deHydtase"/>
</dbReference>
<keyword evidence="5 6" id="KW-0456">Lyase</keyword>
<evidence type="ECO:0000256" key="6">
    <source>
        <dbReference type="HAMAP-Rule" id="MF_00076"/>
    </source>
</evidence>
<dbReference type="HAMAP" id="MF_00076">
    <property type="entry name" value="HisB"/>
    <property type="match status" value="1"/>
</dbReference>
<sequence>MNERSAAVERNTLETRIKIHLQLDGTGNGSRQTGVGFFDHMLDQIARHGQFDIDIEAIGDRHIDDHHTVEDVGIVLGQAFAKALGDRRGITRYGHALCPLDEALSRVVVDLSGRPGLYFRAKFPAERIGQFDTELVREFWQGFVNHAGVTLHVDALAGDNAHHMVESLFKAAGRALRMAVASDAALNGAMPSTKGTL</sequence>
<dbReference type="EMBL" id="WJPP01000003">
    <property type="protein sequence ID" value="MRH78326.1"/>
    <property type="molecule type" value="Genomic_DNA"/>
</dbReference>
<comment type="similarity">
    <text evidence="6 7">Belongs to the imidazoleglycerol-phosphate dehydratase family.</text>
</comment>
<dbReference type="PANTHER" id="PTHR23133:SF2">
    <property type="entry name" value="IMIDAZOLEGLYCEROL-PHOSPHATE DEHYDRATASE"/>
    <property type="match status" value="1"/>
</dbReference>
<dbReference type="InterPro" id="IPR038494">
    <property type="entry name" value="IGPD_sf"/>
</dbReference>
<keyword evidence="6" id="KW-0963">Cytoplasm</keyword>